<sequence>MAEPIDRELDTSGLDCPMPILKLKQALKSMQSGQRVRVIATDPGTQSDFLAFTAQTGHRLLESAVNEGKYIYLLEKA</sequence>
<proteinExistence type="inferred from homology"/>
<accession>A0A832N759</accession>
<feature type="domain" description="UPF0033" evidence="2">
    <location>
        <begin position="9"/>
        <end position="33"/>
    </location>
</feature>
<dbReference type="CDD" id="cd00291">
    <property type="entry name" value="SirA_YedF_YeeD"/>
    <property type="match status" value="1"/>
</dbReference>
<dbReference type="InterPro" id="IPR036868">
    <property type="entry name" value="TusA-like_sf"/>
</dbReference>
<dbReference type="Gene3D" id="3.30.110.40">
    <property type="entry name" value="TusA-like domain"/>
    <property type="match status" value="1"/>
</dbReference>
<reference evidence="3" key="1">
    <citation type="journal article" date="2020" name="mSystems">
        <title>Genome- and Community-Level Interaction Insights into Carbon Utilization and Element Cycling Functions of Hydrothermarchaeota in Hydrothermal Sediment.</title>
        <authorList>
            <person name="Zhou Z."/>
            <person name="Liu Y."/>
            <person name="Xu W."/>
            <person name="Pan J."/>
            <person name="Luo Z.H."/>
            <person name="Li M."/>
        </authorList>
    </citation>
    <scope>NUCLEOTIDE SEQUENCE [LARGE SCALE GENOMIC DNA]</scope>
    <source>
        <strain evidence="3">HyVt-505</strain>
    </source>
</reference>
<dbReference type="Proteomes" id="UP000885832">
    <property type="component" value="Unassembled WGS sequence"/>
</dbReference>
<name>A0A832N759_9GAMM</name>
<dbReference type="InterPro" id="IPR001455">
    <property type="entry name" value="TusA-like"/>
</dbReference>
<comment type="caution">
    <text evidence="3">The sequence shown here is derived from an EMBL/GenBank/DDBJ whole genome shotgun (WGS) entry which is preliminary data.</text>
</comment>
<protein>
    <submittedName>
        <fullName evidence="3">Sulfurtransferase TusA family protein</fullName>
    </submittedName>
</protein>
<evidence type="ECO:0000256" key="1">
    <source>
        <dbReference type="ARBA" id="ARBA00008984"/>
    </source>
</evidence>
<dbReference type="PROSITE" id="PS01148">
    <property type="entry name" value="UPF0033"/>
    <property type="match status" value="1"/>
</dbReference>
<evidence type="ECO:0000313" key="3">
    <source>
        <dbReference type="EMBL" id="HHJ81321.1"/>
    </source>
</evidence>
<evidence type="ECO:0000259" key="2">
    <source>
        <dbReference type="PROSITE" id="PS01148"/>
    </source>
</evidence>
<organism evidence="3">
    <name type="scientific">Candidatus Tenderia electrophaga</name>
    <dbReference type="NCBI Taxonomy" id="1748243"/>
    <lineage>
        <taxon>Bacteria</taxon>
        <taxon>Pseudomonadati</taxon>
        <taxon>Pseudomonadota</taxon>
        <taxon>Gammaproteobacteria</taxon>
        <taxon>Candidatus Tenderiales</taxon>
        <taxon>Candidatus Tenderiaceae</taxon>
        <taxon>Candidatus Tenderia</taxon>
    </lineage>
</organism>
<dbReference type="PANTHER" id="PTHR33279">
    <property type="entry name" value="SULFUR CARRIER PROTEIN YEDF-RELATED"/>
    <property type="match status" value="1"/>
</dbReference>
<dbReference type="Pfam" id="PF01206">
    <property type="entry name" value="TusA"/>
    <property type="match status" value="1"/>
</dbReference>
<comment type="similarity">
    <text evidence="1">Belongs to the sulfur carrier protein TusA family.</text>
</comment>
<dbReference type="PANTHER" id="PTHR33279:SF2">
    <property type="entry name" value="SULFUR CARRIER PROTEIN TUSA"/>
    <property type="match status" value="1"/>
</dbReference>
<dbReference type="AlphaFoldDB" id="A0A832N759"/>
<dbReference type="SUPFAM" id="SSF64307">
    <property type="entry name" value="SirA-like"/>
    <property type="match status" value="1"/>
</dbReference>
<dbReference type="EMBL" id="DRNF01000426">
    <property type="protein sequence ID" value="HHJ81321.1"/>
    <property type="molecule type" value="Genomic_DNA"/>
</dbReference>
<gene>
    <name evidence="3" type="ORF">ENJ65_06770</name>
</gene>